<evidence type="ECO:0000313" key="2">
    <source>
        <dbReference type="EMBL" id="GID61410.1"/>
    </source>
</evidence>
<dbReference type="InterPro" id="IPR013216">
    <property type="entry name" value="Methyltransf_11"/>
</dbReference>
<evidence type="ECO:0000313" key="3">
    <source>
        <dbReference type="Proteomes" id="UP000612282"/>
    </source>
</evidence>
<sequence length="279" mass="31474">MEDFDTSVQIPQTGGKYRAHNPTEARATYWWTEEDGDRRRLWNAGRSRGLQKADKRLGGALSATFAQLLQDRESLTILEIGTGYAHVLLDLRMMASDRLELHGINVEPGYNQQLIEEFARDQGLDIPGIAPPTIHVHDADNGVPFADETFDLIFSVATLHSIRDKLRLLEEVSRTLRPEGVALIEFPTAVNDMAGLPVPDHYRQRMEIWDRGTAVDVFDWLQSQRSVSVGQAADDRYVRIEKSGPLSFPAELVASFSLPGIWEKWWGCQSIYRVVETAP</sequence>
<dbReference type="InterPro" id="IPR029063">
    <property type="entry name" value="SAM-dependent_MTases_sf"/>
</dbReference>
<dbReference type="Gene3D" id="3.40.50.150">
    <property type="entry name" value="Vaccinia Virus protein VP39"/>
    <property type="match status" value="1"/>
</dbReference>
<protein>
    <recommendedName>
        <fullName evidence="1">Methyltransferase type 11 domain-containing protein</fullName>
    </recommendedName>
</protein>
<keyword evidence="3" id="KW-1185">Reference proteome</keyword>
<organism evidence="2 3">
    <name type="scientific">Actinoplanes couchii</name>
    <dbReference type="NCBI Taxonomy" id="403638"/>
    <lineage>
        <taxon>Bacteria</taxon>
        <taxon>Bacillati</taxon>
        <taxon>Actinomycetota</taxon>
        <taxon>Actinomycetes</taxon>
        <taxon>Micromonosporales</taxon>
        <taxon>Micromonosporaceae</taxon>
        <taxon>Actinoplanes</taxon>
    </lineage>
</organism>
<dbReference type="Proteomes" id="UP000612282">
    <property type="component" value="Unassembled WGS sequence"/>
</dbReference>
<dbReference type="CDD" id="cd02440">
    <property type="entry name" value="AdoMet_MTases"/>
    <property type="match status" value="1"/>
</dbReference>
<dbReference type="SUPFAM" id="SSF53335">
    <property type="entry name" value="S-adenosyl-L-methionine-dependent methyltransferases"/>
    <property type="match status" value="1"/>
</dbReference>
<reference evidence="2 3" key="1">
    <citation type="submission" date="2021-01" db="EMBL/GenBank/DDBJ databases">
        <title>Whole genome shotgun sequence of Actinoplanes couchii NBRC 106145.</title>
        <authorList>
            <person name="Komaki H."/>
            <person name="Tamura T."/>
        </authorList>
    </citation>
    <scope>NUCLEOTIDE SEQUENCE [LARGE SCALE GENOMIC DNA]</scope>
    <source>
        <strain evidence="2 3">NBRC 106145</strain>
    </source>
</reference>
<feature type="domain" description="Methyltransferase type 11" evidence="1">
    <location>
        <begin position="78"/>
        <end position="184"/>
    </location>
</feature>
<proteinExistence type="predicted"/>
<name>A0ABQ3XSM4_9ACTN</name>
<gene>
    <name evidence="2" type="ORF">Aco03nite_098140</name>
</gene>
<evidence type="ECO:0000259" key="1">
    <source>
        <dbReference type="Pfam" id="PF08241"/>
    </source>
</evidence>
<dbReference type="RefSeq" id="WP_203809351.1">
    <property type="nucleotide sequence ID" value="NZ_BAAAQE010000104.1"/>
</dbReference>
<comment type="caution">
    <text evidence="2">The sequence shown here is derived from an EMBL/GenBank/DDBJ whole genome shotgun (WGS) entry which is preliminary data.</text>
</comment>
<dbReference type="EMBL" id="BOMG01000126">
    <property type="protein sequence ID" value="GID61410.1"/>
    <property type="molecule type" value="Genomic_DNA"/>
</dbReference>
<dbReference type="Pfam" id="PF08241">
    <property type="entry name" value="Methyltransf_11"/>
    <property type="match status" value="1"/>
</dbReference>
<accession>A0ABQ3XSM4</accession>